<gene>
    <name evidence="6" type="primary">lptE</name>
    <name evidence="7" type="ORF">A359_05140</name>
</gene>
<name>J3VSK2_9ENTR</name>
<dbReference type="HOGENOM" id="CLU_103309_1_1_6"/>
<dbReference type="Gene3D" id="3.30.160.150">
    <property type="entry name" value="Lipoprotein like domain"/>
    <property type="match status" value="1"/>
</dbReference>
<comment type="function">
    <text evidence="6">Together with LptD, is involved in the assembly of lipopolysaccharide (LPS) at the surface of the outer membrane. Required for the proper assembly of LptD. Binds LPS and may serve as the LPS recognition site at the outer membrane.</text>
</comment>
<dbReference type="Pfam" id="PF04390">
    <property type="entry name" value="LptE"/>
    <property type="match status" value="1"/>
</dbReference>
<dbReference type="PANTHER" id="PTHR38098">
    <property type="entry name" value="LPS-ASSEMBLY LIPOPROTEIN LPTE"/>
    <property type="match status" value="1"/>
</dbReference>
<keyword evidence="5 7" id="KW-0449">Lipoprotein</keyword>
<dbReference type="KEGG" id="sect:A359_05140"/>
<keyword evidence="1" id="KW-0732">Signal</keyword>
<dbReference type="AlphaFoldDB" id="J3VSK2"/>
<comment type="subunit">
    <text evidence="6">Component of the lipopolysaccharide transport and assembly complex. Interacts with LptD.</text>
</comment>
<keyword evidence="3" id="KW-0564">Palmitate</keyword>
<evidence type="ECO:0000313" key="8">
    <source>
        <dbReference type="Proteomes" id="UP000003936"/>
    </source>
</evidence>
<dbReference type="Proteomes" id="UP000003936">
    <property type="component" value="Chromosome"/>
</dbReference>
<keyword evidence="4 6" id="KW-0998">Cell outer membrane</keyword>
<keyword evidence="2 6" id="KW-0472">Membrane</keyword>
<dbReference type="GO" id="GO:0001530">
    <property type="term" value="F:lipopolysaccharide binding"/>
    <property type="evidence" value="ECO:0007669"/>
    <property type="project" value="TreeGrafter"/>
</dbReference>
<evidence type="ECO:0000256" key="3">
    <source>
        <dbReference type="ARBA" id="ARBA00023139"/>
    </source>
</evidence>
<sequence length="191" mass="21460">MRYYPLPLILALAVINTTSCGYHLYGKTAQVPPLMKTITLNSYDPYSKLTRAIRTELTLNAVTLLDATKEQHNTLPSLQILNASESLLIASVLQDGKAAEYQMILSVNAQVLIPGKNSYPINVKVYRSFFDTPRTALEKDSEKDLFLQELRQQAAQQLVRKLLTVSTPEQVDKVLEEKLKKQKSWHLAASA</sequence>
<dbReference type="PATRIC" id="fig|1199245.3.peg.628"/>
<reference evidence="7 8" key="1">
    <citation type="journal article" date="2012" name="Mol. Biol. Evol.">
        <title>Genome reduction and co-evolution between the primary and secondary bacterial symbionts of psyllids.</title>
        <authorList>
            <person name="Sloan D.B."/>
            <person name="Moran N.A."/>
        </authorList>
    </citation>
    <scope>NUCLEOTIDE SEQUENCE [LARGE SCALE GENOMIC DNA]</scope>
    <source>
        <strain evidence="7">Ceuc_S</strain>
    </source>
</reference>
<evidence type="ECO:0000256" key="1">
    <source>
        <dbReference type="ARBA" id="ARBA00022729"/>
    </source>
</evidence>
<evidence type="ECO:0000256" key="6">
    <source>
        <dbReference type="HAMAP-Rule" id="MF_01186"/>
    </source>
</evidence>
<dbReference type="PANTHER" id="PTHR38098:SF1">
    <property type="entry name" value="LPS-ASSEMBLY LIPOPROTEIN LPTE"/>
    <property type="match status" value="1"/>
</dbReference>
<evidence type="ECO:0000313" key="7">
    <source>
        <dbReference type="EMBL" id="AFP84906.1"/>
    </source>
</evidence>
<evidence type="ECO:0000256" key="4">
    <source>
        <dbReference type="ARBA" id="ARBA00023237"/>
    </source>
</evidence>
<dbReference type="GO" id="GO:0009279">
    <property type="term" value="C:cell outer membrane"/>
    <property type="evidence" value="ECO:0007669"/>
    <property type="project" value="UniProtKB-UniRule"/>
</dbReference>
<dbReference type="EMBL" id="CP003546">
    <property type="protein sequence ID" value="AFP84906.1"/>
    <property type="molecule type" value="Genomic_DNA"/>
</dbReference>
<proteinExistence type="inferred from homology"/>
<dbReference type="HAMAP" id="MF_01186">
    <property type="entry name" value="LPS_assembly_LptE"/>
    <property type="match status" value="1"/>
</dbReference>
<organism evidence="7 8">
    <name type="scientific">secondary endosymbiont of Ctenarytaina eucalypti</name>
    <dbReference type="NCBI Taxonomy" id="1199245"/>
    <lineage>
        <taxon>Bacteria</taxon>
        <taxon>Pseudomonadati</taxon>
        <taxon>Pseudomonadota</taxon>
        <taxon>Gammaproteobacteria</taxon>
        <taxon>Enterobacterales</taxon>
        <taxon>Enterobacteriaceae</taxon>
        <taxon>aphid secondary symbionts</taxon>
    </lineage>
</organism>
<protein>
    <recommendedName>
        <fullName evidence="6">LPS-assembly lipoprotein LptE</fullName>
    </recommendedName>
</protein>
<dbReference type="GO" id="GO:0015920">
    <property type="term" value="P:lipopolysaccharide transport"/>
    <property type="evidence" value="ECO:0007669"/>
    <property type="project" value="TreeGrafter"/>
</dbReference>
<dbReference type="InterPro" id="IPR007485">
    <property type="entry name" value="LPS_assembly_LptE"/>
</dbReference>
<dbReference type="GO" id="GO:1990351">
    <property type="term" value="C:transporter complex"/>
    <property type="evidence" value="ECO:0007669"/>
    <property type="project" value="TreeGrafter"/>
</dbReference>
<dbReference type="STRING" id="1199245.A359_05140"/>
<dbReference type="RefSeq" id="WP_014888204.1">
    <property type="nucleotide sequence ID" value="NC_018419.1"/>
</dbReference>
<keyword evidence="8" id="KW-1185">Reference proteome</keyword>
<comment type="similarity">
    <text evidence="6">Belongs to the LptE lipoprotein family.</text>
</comment>
<dbReference type="GO" id="GO:0043165">
    <property type="term" value="P:Gram-negative-bacterium-type cell outer membrane assembly"/>
    <property type="evidence" value="ECO:0007669"/>
    <property type="project" value="UniProtKB-UniRule"/>
</dbReference>
<evidence type="ECO:0000256" key="2">
    <source>
        <dbReference type="ARBA" id="ARBA00023136"/>
    </source>
</evidence>
<evidence type="ECO:0000256" key="5">
    <source>
        <dbReference type="ARBA" id="ARBA00023288"/>
    </source>
</evidence>
<dbReference type="OrthoDB" id="5801564at2"/>
<accession>J3VSK2</accession>